<dbReference type="EMBL" id="JAAVMX010000007">
    <property type="protein sequence ID" value="KAF4506616.1"/>
    <property type="molecule type" value="Genomic_DNA"/>
</dbReference>
<accession>A0A8H4LXA8</accession>
<reference evidence="2 3" key="1">
    <citation type="journal article" date="2020" name="Genome Biol. Evol.">
        <title>A new high-quality draft genome assembly of the Chinese cordyceps Ophiocordyceps sinensis.</title>
        <authorList>
            <person name="Shu R."/>
            <person name="Zhang J."/>
            <person name="Meng Q."/>
            <person name="Zhang H."/>
            <person name="Zhou G."/>
            <person name="Li M."/>
            <person name="Wu P."/>
            <person name="Zhao Y."/>
            <person name="Chen C."/>
            <person name="Qin Q."/>
        </authorList>
    </citation>
    <scope>NUCLEOTIDE SEQUENCE [LARGE SCALE GENOMIC DNA]</scope>
    <source>
        <strain evidence="2 3">IOZ07</strain>
    </source>
</reference>
<feature type="compositionally biased region" description="Basic and acidic residues" evidence="1">
    <location>
        <begin position="162"/>
        <end position="188"/>
    </location>
</feature>
<evidence type="ECO:0000313" key="2">
    <source>
        <dbReference type="EMBL" id="KAF4506616.1"/>
    </source>
</evidence>
<proteinExistence type="predicted"/>
<protein>
    <submittedName>
        <fullName evidence="2">Uncharacterized protein</fullName>
    </submittedName>
</protein>
<sequence length="201" mass="21685">MEKQTAEERRRKWQWQTADGAHALVKSCLGATLWPCGVYSRTSSRLSSSLAGLGTIYDQGYCNPDGMSSGHRSRNEGKLPRRTWPPALTSKDDAALATKQRRWQPSSGVGDQAAALATKHTGREHRLEANQAVGTPRREEPQALKDEPTVAAARSDGGAAHGLDHDVKVDSASLDARHGLRSDKELKTKLPVKKPQASGGG</sequence>
<dbReference type="Proteomes" id="UP000557566">
    <property type="component" value="Unassembled WGS sequence"/>
</dbReference>
<feature type="region of interest" description="Disordered" evidence="1">
    <location>
        <begin position="67"/>
        <end position="201"/>
    </location>
</feature>
<name>A0A8H4LXA8_9HYPO</name>
<gene>
    <name evidence="2" type="ORF">G6O67_006682</name>
</gene>
<organism evidence="2 3">
    <name type="scientific">Ophiocordyceps sinensis</name>
    <dbReference type="NCBI Taxonomy" id="72228"/>
    <lineage>
        <taxon>Eukaryota</taxon>
        <taxon>Fungi</taxon>
        <taxon>Dikarya</taxon>
        <taxon>Ascomycota</taxon>
        <taxon>Pezizomycotina</taxon>
        <taxon>Sordariomycetes</taxon>
        <taxon>Hypocreomycetidae</taxon>
        <taxon>Hypocreales</taxon>
        <taxon>Ophiocordycipitaceae</taxon>
        <taxon>Ophiocordyceps</taxon>
    </lineage>
</organism>
<keyword evidence="3" id="KW-1185">Reference proteome</keyword>
<evidence type="ECO:0000256" key="1">
    <source>
        <dbReference type="SAM" id="MobiDB-lite"/>
    </source>
</evidence>
<evidence type="ECO:0000313" key="3">
    <source>
        <dbReference type="Proteomes" id="UP000557566"/>
    </source>
</evidence>
<dbReference type="AlphaFoldDB" id="A0A8H4LXA8"/>
<dbReference type="OrthoDB" id="1045822at2759"/>
<feature type="compositionally biased region" description="Basic and acidic residues" evidence="1">
    <location>
        <begin position="136"/>
        <end position="148"/>
    </location>
</feature>
<comment type="caution">
    <text evidence="2">The sequence shown here is derived from an EMBL/GenBank/DDBJ whole genome shotgun (WGS) entry which is preliminary data.</text>
</comment>